<dbReference type="InterPro" id="IPR019954">
    <property type="entry name" value="Ubiquitin_CS"/>
</dbReference>
<dbReference type="CDD" id="cd01806">
    <property type="entry name" value="Ubl_NEDD8"/>
    <property type="match status" value="1"/>
</dbReference>
<dbReference type="PANTHER" id="PTHR10666">
    <property type="entry name" value="UBIQUITIN"/>
    <property type="match status" value="1"/>
</dbReference>
<dbReference type="PROSITE" id="PS00299">
    <property type="entry name" value="UBIQUITIN_1"/>
    <property type="match status" value="1"/>
</dbReference>
<evidence type="ECO:0000256" key="2">
    <source>
        <dbReference type="ARBA" id="ARBA00022786"/>
    </source>
</evidence>
<evidence type="ECO:0000313" key="4">
    <source>
        <dbReference type="EMBL" id="CAD8764056.1"/>
    </source>
</evidence>
<dbReference type="PRINTS" id="PR00348">
    <property type="entry name" value="UBIQUITIN"/>
</dbReference>
<dbReference type="Pfam" id="PF00240">
    <property type="entry name" value="ubiquitin"/>
    <property type="match status" value="1"/>
</dbReference>
<name>A0A7S0UQA4_9CHLO</name>
<dbReference type="AlphaFoldDB" id="A0A7S0UQA4"/>
<dbReference type="PROSITE" id="PS50053">
    <property type="entry name" value="UBIQUITIN_2"/>
    <property type="match status" value="2"/>
</dbReference>
<dbReference type="InterPro" id="IPR029071">
    <property type="entry name" value="Ubiquitin-like_domsf"/>
</dbReference>
<dbReference type="InterPro" id="IPR019956">
    <property type="entry name" value="Ubiquitin_dom"/>
</dbReference>
<dbReference type="EMBL" id="HBFM01000807">
    <property type="protein sequence ID" value="CAD8764056.1"/>
    <property type="molecule type" value="Transcribed_RNA"/>
</dbReference>
<dbReference type="SUPFAM" id="SSF54236">
    <property type="entry name" value="Ubiquitin-like"/>
    <property type="match status" value="1"/>
</dbReference>
<dbReference type="GO" id="GO:0003729">
    <property type="term" value="F:mRNA binding"/>
    <property type="evidence" value="ECO:0007669"/>
    <property type="project" value="UniProtKB-ARBA"/>
</dbReference>
<reference evidence="4" key="1">
    <citation type="submission" date="2021-01" db="EMBL/GenBank/DDBJ databases">
        <authorList>
            <person name="Corre E."/>
            <person name="Pelletier E."/>
            <person name="Niang G."/>
            <person name="Scheremetjew M."/>
            <person name="Finn R."/>
            <person name="Kale V."/>
            <person name="Holt S."/>
            <person name="Cochrane G."/>
            <person name="Meng A."/>
            <person name="Brown T."/>
            <person name="Cohen L."/>
        </authorList>
    </citation>
    <scope>NUCLEOTIDE SEQUENCE</scope>
    <source>
        <strain evidence="4">SAG 63-3</strain>
    </source>
</reference>
<dbReference type="Gene3D" id="3.10.20.90">
    <property type="entry name" value="Phosphatidylinositol 3-kinase Catalytic Subunit, Chain A, domain 1"/>
    <property type="match status" value="1"/>
</dbReference>
<feature type="domain" description="Ubiquitin-like" evidence="3">
    <location>
        <begin position="41"/>
        <end position="76"/>
    </location>
</feature>
<gene>
    <name evidence="4" type="ORF">PPAR00522_LOCUS440</name>
</gene>
<sequence>MQIIFHSLGNSQTLDVCSKDASELFTFAERALDAHSSSFYLVHNGRILNSSHKGSLTSLGLEEGSYVSASFRMRGGITIKVKTLTGKEIEVDIDLTDSIERIKERVEEKEGIPPIQQRLIFAGKQLNDDKEAKYYSIEAGSVLHLVLALRGGC</sequence>
<organism evidence="4">
    <name type="scientific">Polytomella parva</name>
    <dbReference type="NCBI Taxonomy" id="51329"/>
    <lineage>
        <taxon>Eukaryota</taxon>
        <taxon>Viridiplantae</taxon>
        <taxon>Chlorophyta</taxon>
        <taxon>core chlorophytes</taxon>
        <taxon>Chlorophyceae</taxon>
        <taxon>CS clade</taxon>
        <taxon>Chlamydomonadales</taxon>
        <taxon>Chlamydomonadaceae</taxon>
        <taxon>Polytomella</taxon>
    </lineage>
</organism>
<evidence type="ECO:0000256" key="1">
    <source>
        <dbReference type="ARBA" id="ARBA00022499"/>
    </source>
</evidence>
<keyword evidence="2" id="KW-0833">Ubl conjugation pathway</keyword>
<dbReference type="FunFam" id="3.10.20.90:FF:000023">
    <property type="entry name" value="NEDD8 protein"/>
    <property type="match status" value="1"/>
</dbReference>
<keyword evidence="1" id="KW-1017">Isopeptide bond</keyword>
<dbReference type="InterPro" id="IPR000626">
    <property type="entry name" value="Ubiquitin-like_dom"/>
</dbReference>
<feature type="domain" description="Ubiquitin-like" evidence="3">
    <location>
        <begin position="77"/>
        <end position="152"/>
    </location>
</feature>
<proteinExistence type="predicted"/>
<dbReference type="InterPro" id="IPR050158">
    <property type="entry name" value="Ubiquitin_ubiquitin-like"/>
</dbReference>
<dbReference type="InterPro" id="IPR038738">
    <property type="entry name" value="Nedd8-like"/>
</dbReference>
<dbReference type="SMART" id="SM00213">
    <property type="entry name" value="UBQ"/>
    <property type="match status" value="1"/>
</dbReference>
<accession>A0A7S0UQA4</accession>
<protein>
    <recommendedName>
        <fullName evidence="3">Ubiquitin-like domain-containing protein</fullName>
    </recommendedName>
</protein>
<evidence type="ECO:0000259" key="3">
    <source>
        <dbReference type="PROSITE" id="PS50053"/>
    </source>
</evidence>